<dbReference type="RefSeq" id="WP_380046405.1">
    <property type="nucleotide sequence ID" value="NZ_JBHLTC010000014.1"/>
</dbReference>
<name>A0ABV6QJM5_9ACTN</name>
<dbReference type="Pfam" id="PF13349">
    <property type="entry name" value="DUF4097"/>
    <property type="match status" value="1"/>
</dbReference>
<dbReference type="EMBL" id="JBHLTC010000014">
    <property type="protein sequence ID" value="MFC0624730.1"/>
    <property type="molecule type" value="Genomic_DNA"/>
</dbReference>
<keyword evidence="3" id="KW-1185">Reference proteome</keyword>
<feature type="domain" description="DUF4097" evidence="1">
    <location>
        <begin position="79"/>
        <end position="173"/>
    </location>
</feature>
<dbReference type="InterPro" id="IPR025164">
    <property type="entry name" value="Toastrack_DUF4097"/>
</dbReference>
<sequence>MSDYPFELRDTSIDRVRIEIGAGVVEIAPIDGEETHAFLEVLRGSPEDGVEEITFRVVSGELVVDTPKHLLRHSVEVRVRIETPRALGARIKTGAGDIVATTPLSESRLDTGSGDIRLDDVEGTLTASTGSGDIRVNHTAGAARMKTGSGEVEVSRADGLVAASTGSGDVRIGDAAGPTTIKVGSGDISIERVLGHSVATSGSGDVRVDRAEGPSVRAETARGDVQVGVPTGTPTYLDLKTVTGSIRCDLEPGQQPAEGEPSLLLRARTVSGDITVVRT</sequence>
<accession>A0ABV6QJM5</accession>
<dbReference type="PANTHER" id="PTHR34094:SF1">
    <property type="entry name" value="PROTEIN FAM185A"/>
    <property type="match status" value="1"/>
</dbReference>
<reference evidence="2 3" key="1">
    <citation type="submission" date="2024-09" db="EMBL/GenBank/DDBJ databases">
        <authorList>
            <person name="Sun Q."/>
            <person name="Mori K."/>
        </authorList>
    </citation>
    <scope>NUCLEOTIDE SEQUENCE [LARGE SCALE GENOMIC DNA]</scope>
    <source>
        <strain evidence="2 3">CGMCC 1.15906</strain>
    </source>
</reference>
<evidence type="ECO:0000313" key="2">
    <source>
        <dbReference type="EMBL" id="MFC0624730.1"/>
    </source>
</evidence>
<dbReference type="Proteomes" id="UP001589890">
    <property type="component" value="Unassembled WGS sequence"/>
</dbReference>
<evidence type="ECO:0000313" key="3">
    <source>
        <dbReference type="Proteomes" id="UP001589890"/>
    </source>
</evidence>
<comment type="caution">
    <text evidence="2">The sequence shown here is derived from an EMBL/GenBank/DDBJ whole genome shotgun (WGS) entry which is preliminary data.</text>
</comment>
<gene>
    <name evidence="2" type="ORF">ACFFGN_11700</name>
</gene>
<evidence type="ECO:0000259" key="1">
    <source>
        <dbReference type="Pfam" id="PF13349"/>
    </source>
</evidence>
<dbReference type="PANTHER" id="PTHR34094">
    <property type="match status" value="1"/>
</dbReference>
<dbReference type="Gene3D" id="2.160.20.120">
    <property type="match status" value="1"/>
</dbReference>
<protein>
    <submittedName>
        <fullName evidence="2">DUF4097 domain-containing protein</fullName>
    </submittedName>
</protein>
<organism evidence="2 3">
    <name type="scientific">Kribbella deserti</name>
    <dbReference type="NCBI Taxonomy" id="1926257"/>
    <lineage>
        <taxon>Bacteria</taxon>
        <taxon>Bacillati</taxon>
        <taxon>Actinomycetota</taxon>
        <taxon>Actinomycetes</taxon>
        <taxon>Propionibacteriales</taxon>
        <taxon>Kribbellaceae</taxon>
        <taxon>Kribbella</taxon>
    </lineage>
</organism>
<proteinExistence type="predicted"/>